<dbReference type="CDD" id="cd04301">
    <property type="entry name" value="NAT_SF"/>
    <property type="match status" value="1"/>
</dbReference>
<dbReference type="GO" id="GO:0016747">
    <property type="term" value="F:acyltransferase activity, transferring groups other than amino-acyl groups"/>
    <property type="evidence" value="ECO:0007669"/>
    <property type="project" value="InterPro"/>
</dbReference>
<dbReference type="Pfam" id="PF18014">
    <property type="entry name" value="Acetyltransf_18"/>
    <property type="match status" value="1"/>
</dbReference>
<keyword evidence="2" id="KW-0808">Transferase</keyword>
<evidence type="ECO:0000313" key="2">
    <source>
        <dbReference type="EMBL" id="BCB87297.1"/>
    </source>
</evidence>
<dbReference type="PROSITE" id="PS51186">
    <property type="entry name" value="GNAT"/>
    <property type="match status" value="1"/>
</dbReference>
<evidence type="ECO:0000259" key="1">
    <source>
        <dbReference type="PROSITE" id="PS51186"/>
    </source>
</evidence>
<dbReference type="AlphaFoldDB" id="A0A6F8YMJ8"/>
<dbReference type="EMBL" id="AP022871">
    <property type="protein sequence ID" value="BCB87297.1"/>
    <property type="molecule type" value="Genomic_DNA"/>
</dbReference>
<protein>
    <submittedName>
        <fullName evidence="2">Acetyltransferase</fullName>
    </submittedName>
</protein>
<keyword evidence="3" id="KW-1185">Reference proteome</keyword>
<dbReference type="Gene3D" id="3.40.630.90">
    <property type="match status" value="1"/>
</dbReference>
<dbReference type="PANTHER" id="PTHR47237:SF2">
    <property type="entry name" value="BLL4206 PROTEIN"/>
    <property type="match status" value="1"/>
</dbReference>
<reference evidence="2 3" key="1">
    <citation type="submission" date="2020-03" db="EMBL/GenBank/DDBJ databases">
        <title>Whole genome shotgun sequence of Phytohabitans suffuscus NBRC 105367.</title>
        <authorList>
            <person name="Komaki H."/>
            <person name="Tamura T."/>
        </authorList>
    </citation>
    <scope>NUCLEOTIDE SEQUENCE [LARGE SCALE GENOMIC DNA]</scope>
    <source>
        <strain evidence="2 3">NBRC 105367</strain>
    </source>
</reference>
<feature type="domain" description="N-acetyltransferase" evidence="1">
    <location>
        <begin position="1"/>
        <end position="135"/>
    </location>
</feature>
<evidence type="ECO:0000313" key="3">
    <source>
        <dbReference type="Proteomes" id="UP000503011"/>
    </source>
</evidence>
<dbReference type="KEGG" id="psuu:Psuf_046100"/>
<gene>
    <name evidence="2" type="ORF">Psuf_046100</name>
</gene>
<accession>A0A6F8YMJ8</accession>
<proteinExistence type="predicted"/>
<dbReference type="RefSeq" id="WP_173158856.1">
    <property type="nucleotide sequence ID" value="NZ_AP022871.1"/>
</dbReference>
<dbReference type="SUPFAM" id="SSF55729">
    <property type="entry name" value="Acyl-CoA N-acyltransferases (Nat)"/>
    <property type="match status" value="1"/>
</dbReference>
<dbReference type="InterPro" id="IPR041496">
    <property type="entry name" value="YitH/HolE_GNAT"/>
</dbReference>
<sequence>MIDRLTVDDLDACLALAQERDWPPERHKWALLFEVGTVYGVRDGAGRVIGTTILTRYGASLAAISMVLVARDHERRGIGGALMSHAIGEAGGATIVLNATEYGRPLYERLGFVTVGRTFTHIGHFTGVAEHASRPAGPGDLAAIHRLDTEVNGADRGILVDRLPGFAAEVRAVEGQGGITGYGAVWQNHDNGVIGPVVAETPRDARGLIADLAAGVEGPVRLDLDDRHPELFRWAVERGLDLATSTVVMAHGGPLPGDRRRWFVPMMQALG</sequence>
<dbReference type="Pfam" id="PF13508">
    <property type="entry name" value="Acetyltransf_7"/>
    <property type="match status" value="1"/>
</dbReference>
<dbReference type="PANTHER" id="PTHR47237">
    <property type="entry name" value="SLL0310 PROTEIN"/>
    <property type="match status" value="1"/>
</dbReference>
<dbReference type="InterPro" id="IPR000182">
    <property type="entry name" value="GNAT_dom"/>
</dbReference>
<name>A0A6F8YMJ8_9ACTN</name>
<dbReference type="InterPro" id="IPR016181">
    <property type="entry name" value="Acyl_CoA_acyltransferase"/>
</dbReference>
<reference evidence="2 3" key="2">
    <citation type="submission" date="2020-03" db="EMBL/GenBank/DDBJ databases">
        <authorList>
            <person name="Ichikawa N."/>
            <person name="Kimura A."/>
            <person name="Kitahashi Y."/>
            <person name="Uohara A."/>
        </authorList>
    </citation>
    <scope>NUCLEOTIDE SEQUENCE [LARGE SCALE GENOMIC DNA]</scope>
    <source>
        <strain evidence="2 3">NBRC 105367</strain>
    </source>
</reference>
<organism evidence="2 3">
    <name type="scientific">Phytohabitans suffuscus</name>
    <dbReference type="NCBI Taxonomy" id="624315"/>
    <lineage>
        <taxon>Bacteria</taxon>
        <taxon>Bacillati</taxon>
        <taxon>Actinomycetota</taxon>
        <taxon>Actinomycetes</taxon>
        <taxon>Micromonosporales</taxon>
        <taxon>Micromonosporaceae</taxon>
    </lineage>
</organism>
<dbReference type="Gene3D" id="3.40.630.30">
    <property type="match status" value="1"/>
</dbReference>
<dbReference type="Proteomes" id="UP000503011">
    <property type="component" value="Chromosome"/>
</dbReference>
<dbReference type="InterPro" id="IPR052729">
    <property type="entry name" value="Acyl/Acetyltrans_Enzymes"/>
</dbReference>